<dbReference type="Proteomes" id="UP000624183">
    <property type="component" value="Unassembled WGS sequence"/>
</dbReference>
<keyword evidence="2" id="KW-1185">Reference proteome</keyword>
<gene>
    <name evidence="1" type="ORF">GCM10010328_05730</name>
</gene>
<proteinExistence type="predicted"/>
<sequence>MASSSAVSVVSGVKVESSVEPGGEIGVESGTDGACVSMCTVGGVLVWSCRPVGRLAAGTRSCLSRGSFVPFRPFGQNKRAADPEWGSAALKAPA</sequence>
<reference evidence="2" key="1">
    <citation type="journal article" date="2019" name="Int. J. Syst. Evol. Microbiol.">
        <title>The Global Catalogue of Microorganisms (GCM) 10K type strain sequencing project: providing services to taxonomists for standard genome sequencing and annotation.</title>
        <authorList>
            <consortium name="The Broad Institute Genomics Platform"/>
            <consortium name="The Broad Institute Genome Sequencing Center for Infectious Disease"/>
            <person name="Wu L."/>
            <person name="Ma J."/>
        </authorList>
    </citation>
    <scope>NUCLEOTIDE SEQUENCE [LARGE SCALE GENOMIC DNA]</scope>
    <source>
        <strain evidence="2">JCM 4602</strain>
    </source>
</reference>
<name>A0ABQ3BCH2_9ACTN</name>
<accession>A0ABQ3BCH2</accession>
<comment type="caution">
    <text evidence="1">The sequence shown here is derived from an EMBL/GenBank/DDBJ whole genome shotgun (WGS) entry which is preliminary data.</text>
</comment>
<organism evidence="1 2">
    <name type="scientific">Streptomyces rubiginosohelvolus</name>
    <dbReference type="NCBI Taxonomy" id="67362"/>
    <lineage>
        <taxon>Bacteria</taxon>
        <taxon>Bacillati</taxon>
        <taxon>Actinomycetota</taxon>
        <taxon>Actinomycetes</taxon>
        <taxon>Kitasatosporales</taxon>
        <taxon>Streptomycetaceae</taxon>
        <taxon>Streptomyces</taxon>
    </lineage>
</organism>
<evidence type="ECO:0000313" key="1">
    <source>
        <dbReference type="EMBL" id="GGZ35251.1"/>
    </source>
</evidence>
<dbReference type="EMBL" id="BMUW01000001">
    <property type="protein sequence ID" value="GGZ35251.1"/>
    <property type="molecule type" value="Genomic_DNA"/>
</dbReference>
<evidence type="ECO:0000313" key="2">
    <source>
        <dbReference type="Proteomes" id="UP000624183"/>
    </source>
</evidence>
<protein>
    <submittedName>
        <fullName evidence="1">Uncharacterized protein</fullName>
    </submittedName>
</protein>